<feature type="domain" description="Thioredoxin" evidence="3">
    <location>
        <begin position="30"/>
        <end position="195"/>
    </location>
</feature>
<dbReference type="SUPFAM" id="SSF52833">
    <property type="entry name" value="Thioredoxin-like"/>
    <property type="match status" value="1"/>
</dbReference>
<organism evidence="4 5">
    <name type="scientific">Bacillus changyiensis</name>
    <dbReference type="NCBI Taxonomy" id="3004103"/>
    <lineage>
        <taxon>Bacteria</taxon>
        <taxon>Bacillati</taxon>
        <taxon>Bacillota</taxon>
        <taxon>Bacilli</taxon>
        <taxon>Bacillales</taxon>
        <taxon>Bacillaceae</taxon>
        <taxon>Bacillus</taxon>
    </lineage>
</organism>
<dbReference type="RefSeq" id="WP_271339554.1">
    <property type="nucleotide sequence ID" value="NZ_JAQKAB010000002.1"/>
</dbReference>
<dbReference type="InterPro" id="IPR013766">
    <property type="entry name" value="Thioredoxin_domain"/>
</dbReference>
<proteinExistence type="inferred from homology"/>
<dbReference type="Pfam" id="PF02630">
    <property type="entry name" value="SCO1-SenC"/>
    <property type="match status" value="1"/>
</dbReference>
<dbReference type="CDD" id="cd02968">
    <property type="entry name" value="SCO"/>
    <property type="match status" value="1"/>
</dbReference>
<sequence>MGELKNGFTILLAGVFVIIMCACGNSKIKDPLNYDVESFSFQNQDKKTVSLESLKGEVWIADFIFTNCTTICPPMTAHMTELQKQLKKENLDVRIISFSVDPENDTPKKLKKFANNYPLSFENWDFLTGYKQKKIESFALNSFHALVKKPENEDQVIHQNSFFLVDQEGKVMKEYNGVTDTPYEEMIADIKLLKN</sequence>
<evidence type="ECO:0000256" key="2">
    <source>
        <dbReference type="ARBA" id="ARBA00023008"/>
    </source>
</evidence>
<dbReference type="InterPro" id="IPR036249">
    <property type="entry name" value="Thioredoxin-like_sf"/>
</dbReference>
<dbReference type="Proteomes" id="UP001211894">
    <property type="component" value="Unassembled WGS sequence"/>
</dbReference>
<gene>
    <name evidence="4" type="ORF">PJ311_03630</name>
</gene>
<dbReference type="InterPro" id="IPR003782">
    <property type="entry name" value="SCO1/SenC"/>
</dbReference>
<keyword evidence="2" id="KW-0186">Copper</keyword>
<dbReference type="Gene3D" id="3.40.30.10">
    <property type="entry name" value="Glutaredoxin"/>
    <property type="match status" value="1"/>
</dbReference>
<evidence type="ECO:0000313" key="4">
    <source>
        <dbReference type="EMBL" id="MDA7025703.1"/>
    </source>
</evidence>
<protein>
    <submittedName>
        <fullName evidence="4">SCO family protein</fullName>
    </submittedName>
</protein>
<reference evidence="4 5" key="1">
    <citation type="submission" date="2023-01" db="EMBL/GenBank/DDBJ databases">
        <title>Bacillus changyiensis sp. nov., isolated from a coastal deposit.</title>
        <authorList>
            <person name="Xiao G."/>
            <person name="Lai Q."/>
            <person name="Hu Z."/>
            <person name="Shao Z."/>
        </authorList>
    </citation>
    <scope>NUCLEOTIDE SEQUENCE [LARGE SCALE GENOMIC DNA]</scope>
    <source>
        <strain evidence="4 5">CLL-7-23</strain>
    </source>
</reference>
<dbReference type="PROSITE" id="PS51257">
    <property type="entry name" value="PROKAR_LIPOPROTEIN"/>
    <property type="match status" value="1"/>
</dbReference>
<evidence type="ECO:0000256" key="1">
    <source>
        <dbReference type="ARBA" id="ARBA00010996"/>
    </source>
</evidence>
<dbReference type="PANTHER" id="PTHR12151">
    <property type="entry name" value="ELECTRON TRANSPORT PROTIN SCO1/SENC FAMILY MEMBER"/>
    <property type="match status" value="1"/>
</dbReference>
<accession>A0ABT4X0G3</accession>
<dbReference type="PROSITE" id="PS51352">
    <property type="entry name" value="THIOREDOXIN_2"/>
    <property type="match status" value="1"/>
</dbReference>
<evidence type="ECO:0000313" key="5">
    <source>
        <dbReference type="Proteomes" id="UP001211894"/>
    </source>
</evidence>
<keyword evidence="5" id="KW-1185">Reference proteome</keyword>
<comment type="similarity">
    <text evidence="1">Belongs to the SCO1/2 family.</text>
</comment>
<evidence type="ECO:0000259" key="3">
    <source>
        <dbReference type="PROSITE" id="PS51352"/>
    </source>
</evidence>
<name>A0ABT4X0G3_9BACI</name>
<comment type="caution">
    <text evidence="4">The sequence shown here is derived from an EMBL/GenBank/DDBJ whole genome shotgun (WGS) entry which is preliminary data.</text>
</comment>
<dbReference type="PANTHER" id="PTHR12151:SF25">
    <property type="entry name" value="LINALOOL DEHYDRATASE_ISOMERASE DOMAIN-CONTAINING PROTEIN"/>
    <property type="match status" value="1"/>
</dbReference>
<dbReference type="EMBL" id="JAQKAB010000002">
    <property type="protein sequence ID" value="MDA7025703.1"/>
    <property type="molecule type" value="Genomic_DNA"/>
</dbReference>